<evidence type="ECO:0000313" key="2">
    <source>
        <dbReference type="EMBL" id="HJF31984.1"/>
    </source>
</evidence>
<dbReference type="SUPFAM" id="SSF56300">
    <property type="entry name" value="Metallo-dependent phosphatases"/>
    <property type="match status" value="1"/>
</dbReference>
<reference evidence="2" key="1">
    <citation type="journal article" date="2021" name="PeerJ">
        <title>Extensive microbial diversity within the chicken gut microbiome revealed by metagenomics and culture.</title>
        <authorList>
            <person name="Gilroy R."/>
            <person name="Ravi A."/>
            <person name="Getino M."/>
            <person name="Pursley I."/>
            <person name="Horton D.L."/>
            <person name="Alikhan N.F."/>
            <person name="Baker D."/>
            <person name="Gharbi K."/>
            <person name="Hall N."/>
            <person name="Watson M."/>
            <person name="Adriaenssens E.M."/>
            <person name="Foster-Nyarko E."/>
            <person name="Jarju S."/>
            <person name="Secka A."/>
            <person name="Antonio M."/>
            <person name="Oren A."/>
            <person name="Chaudhuri R.R."/>
            <person name="La Ragione R."/>
            <person name="Hildebrand F."/>
            <person name="Pallen M.J."/>
        </authorList>
    </citation>
    <scope>NUCLEOTIDE SEQUENCE</scope>
    <source>
        <strain evidence="2">CHK171-7178</strain>
    </source>
</reference>
<evidence type="ECO:0000259" key="1">
    <source>
        <dbReference type="Pfam" id="PF00149"/>
    </source>
</evidence>
<accession>A0A921FZU6</accession>
<protein>
    <submittedName>
        <fullName evidence="2">Metallophosphoesterase</fullName>
    </submittedName>
</protein>
<reference evidence="2" key="2">
    <citation type="submission" date="2021-09" db="EMBL/GenBank/DDBJ databases">
        <authorList>
            <person name="Gilroy R."/>
        </authorList>
    </citation>
    <scope>NUCLEOTIDE SEQUENCE</scope>
    <source>
        <strain evidence="2">CHK171-7178</strain>
    </source>
</reference>
<evidence type="ECO:0000313" key="3">
    <source>
        <dbReference type="Proteomes" id="UP000698173"/>
    </source>
</evidence>
<sequence length="366" mass="42163">MIEVRRLQLDKTKRSIIISDIHANLMLFKKLLRKVNYTEEDYLFINGDLCEKGPKSIEVVNYIRNLSMKSSTVYVTKGNCDVLYRPIFNGVEGIISYMNKQKNSILNEMLSMHGKSPDDFSLQELAQFYRQYFHSEIEWLESLPIAYETDEFIIVHAGIENIENWQRTEETFALSAPAFYENEHQANKTVIVGHWPVVNYRSNQVSSNNPLIDLDKKVIALDGGNQIKKDGQLNALLVENDTYSFTYVDDLVEEIVVQKDYIDLANRIGTVTYPNYEMKIIKQEEYFTLCENRKLGLQQWIKNEYLIIEEGQARSKSDLSTTFLSVTQAEKVRVVDNKCAGYSLVKKANGEVGWIPKDCLDTKKGG</sequence>
<dbReference type="InterPro" id="IPR050126">
    <property type="entry name" value="Ap4A_hydrolase"/>
</dbReference>
<name>A0A921FZU6_SPOPS</name>
<feature type="domain" description="Calcineurin-like phosphoesterase" evidence="1">
    <location>
        <begin position="16"/>
        <end position="205"/>
    </location>
</feature>
<dbReference type="EMBL" id="DYWT01000155">
    <property type="protein sequence ID" value="HJF31984.1"/>
    <property type="molecule type" value="Genomic_DNA"/>
</dbReference>
<dbReference type="GO" id="GO:0110154">
    <property type="term" value="P:RNA decapping"/>
    <property type="evidence" value="ECO:0007669"/>
    <property type="project" value="TreeGrafter"/>
</dbReference>
<dbReference type="Gene3D" id="3.60.21.10">
    <property type="match status" value="1"/>
</dbReference>
<dbReference type="Proteomes" id="UP000698173">
    <property type="component" value="Unassembled WGS sequence"/>
</dbReference>
<gene>
    <name evidence="2" type="ORF">K8V56_09435</name>
</gene>
<dbReference type="InterPro" id="IPR029052">
    <property type="entry name" value="Metallo-depent_PP-like"/>
</dbReference>
<proteinExistence type="predicted"/>
<dbReference type="GO" id="GO:0005737">
    <property type="term" value="C:cytoplasm"/>
    <property type="evidence" value="ECO:0007669"/>
    <property type="project" value="TreeGrafter"/>
</dbReference>
<dbReference type="Pfam" id="PF00149">
    <property type="entry name" value="Metallophos"/>
    <property type="match status" value="1"/>
</dbReference>
<organism evidence="2 3">
    <name type="scientific">Sporosarcina psychrophila</name>
    <name type="common">Bacillus psychrophilus</name>
    <dbReference type="NCBI Taxonomy" id="1476"/>
    <lineage>
        <taxon>Bacteria</taxon>
        <taxon>Bacillati</taxon>
        <taxon>Bacillota</taxon>
        <taxon>Bacilli</taxon>
        <taxon>Bacillales</taxon>
        <taxon>Caryophanaceae</taxon>
        <taxon>Sporosarcina</taxon>
    </lineage>
</organism>
<dbReference type="PANTHER" id="PTHR42850">
    <property type="entry name" value="METALLOPHOSPHOESTERASE"/>
    <property type="match status" value="1"/>
</dbReference>
<dbReference type="GO" id="GO:0016791">
    <property type="term" value="F:phosphatase activity"/>
    <property type="evidence" value="ECO:0007669"/>
    <property type="project" value="TreeGrafter"/>
</dbReference>
<comment type="caution">
    <text evidence="2">The sequence shown here is derived from an EMBL/GenBank/DDBJ whole genome shotgun (WGS) entry which is preliminary data.</text>
</comment>
<dbReference type="GO" id="GO:0008803">
    <property type="term" value="F:bis(5'-nucleosyl)-tetraphosphatase (symmetrical) activity"/>
    <property type="evidence" value="ECO:0007669"/>
    <property type="project" value="TreeGrafter"/>
</dbReference>
<dbReference type="InterPro" id="IPR004843">
    <property type="entry name" value="Calcineurin-like_PHP"/>
</dbReference>
<dbReference type="AlphaFoldDB" id="A0A921FZU6"/>
<dbReference type="PANTHER" id="PTHR42850:SF4">
    <property type="entry name" value="ZINC-DEPENDENT ENDOPOLYPHOSPHATASE"/>
    <property type="match status" value="1"/>
</dbReference>